<comment type="caution">
    <text evidence="3">The sequence shown here is derived from an EMBL/GenBank/DDBJ whole genome shotgun (WGS) entry which is preliminary data.</text>
</comment>
<dbReference type="Proteomes" id="UP001596004">
    <property type="component" value="Unassembled WGS sequence"/>
</dbReference>
<evidence type="ECO:0000256" key="1">
    <source>
        <dbReference type="SAM" id="MobiDB-lite"/>
    </source>
</evidence>
<feature type="compositionally biased region" description="Basic and acidic residues" evidence="1">
    <location>
        <begin position="114"/>
        <end position="128"/>
    </location>
</feature>
<keyword evidence="4" id="KW-1185">Reference proteome</keyword>
<evidence type="ECO:0000256" key="2">
    <source>
        <dbReference type="SAM" id="SignalP"/>
    </source>
</evidence>
<evidence type="ECO:0000313" key="3">
    <source>
        <dbReference type="EMBL" id="MFC4530743.1"/>
    </source>
</evidence>
<feature type="region of interest" description="Disordered" evidence="1">
    <location>
        <begin position="59"/>
        <end position="187"/>
    </location>
</feature>
<feature type="signal peptide" evidence="2">
    <location>
        <begin position="1"/>
        <end position="20"/>
    </location>
</feature>
<evidence type="ECO:0000313" key="4">
    <source>
        <dbReference type="Proteomes" id="UP001596004"/>
    </source>
</evidence>
<feature type="compositionally biased region" description="Basic and acidic residues" evidence="1">
    <location>
        <begin position="176"/>
        <end position="187"/>
    </location>
</feature>
<sequence>MITKRLRVALSAGVLGVALAATLTASANADNASGDEPTAPPRVSRVCGHTMMVVHKDGKVYVDDGTGPKELKPGEAAPAFPALPPTGAVPEGATPVPVPPQGEGVPPAAGAPEPGEKGEKAESLRVEDGTGESGATPDGDKKDAVTLSCALPALDPDGPKHRRTLGTQQEDGQGPETRRTPEEEQAE</sequence>
<feature type="chain" id="PRO_5047539546" description="Secreted protein" evidence="2">
    <location>
        <begin position="21"/>
        <end position="187"/>
    </location>
</feature>
<protein>
    <recommendedName>
        <fullName evidence="5">Secreted protein</fullName>
    </recommendedName>
</protein>
<dbReference type="EMBL" id="JBHSFP010000004">
    <property type="protein sequence ID" value="MFC4530743.1"/>
    <property type="molecule type" value="Genomic_DNA"/>
</dbReference>
<proteinExistence type="predicted"/>
<dbReference type="RefSeq" id="WP_380838786.1">
    <property type="nucleotide sequence ID" value="NZ_JBHSFP010000004.1"/>
</dbReference>
<keyword evidence="2" id="KW-0732">Signal</keyword>
<organism evidence="3 4">
    <name type="scientific">Sphaerisporangium dianthi</name>
    <dbReference type="NCBI Taxonomy" id="1436120"/>
    <lineage>
        <taxon>Bacteria</taxon>
        <taxon>Bacillati</taxon>
        <taxon>Actinomycetota</taxon>
        <taxon>Actinomycetes</taxon>
        <taxon>Streptosporangiales</taxon>
        <taxon>Streptosporangiaceae</taxon>
        <taxon>Sphaerisporangium</taxon>
    </lineage>
</organism>
<reference evidence="4" key="1">
    <citation type="journal article" date="2019" name="Int. J. Syst. Evol. Microbiol.">
        <title>The Global Catalogue of Microorganisms (GCM) 10K type strain sequencing project: providing services to taxonomists for standard genome sequencing and annotation.</title>
        <authorList>
            <consortium name="The Broad Institute Genomics Platform"/>
            <consortium name="The Broad Institute Genome Sequencing Center for Infectious Disease"/>
            <person name="Wu L."/>
            <person name="Ma J."/>
        </authorList>
    </citation>
    <scope>NUCLEOTIDE SEQUENCE [LARGE SCALE GENOMIC DNA]</scope>
    <source>
        <strain evidence="4">CGMCC 4.7132</strain>
    </source>
</reference>
<accession>A0ABV9CCJ1</accession>
<feature type="compositionally biased region" description="Low complexity" evidence="1">
    <location>
        <begin position="101"/>
        <end position="113"/>
    </location>
</feature>
<name>A0ABV9CCJ1_9ACTN</name>
<gene>
    <name evidence="3" type="ORF">ACFO60_08195</name>
</gene>
<feature type="compositionally biased region" description="Basic and acidic residues" evidence="1">
    <location>
        <begin position="59"/>
        <end position="73"/>
    </location>
</feature>
<evidence type="ECO:0008006" key="5">
    <source>
        <dbReference type="Google" id="ProtNLM"/>
    </source>
</evidence>